<dbReference type="SMART" id="SM00044">
    <property type="entry name" value="CYCc"/>
    <property type="match status" value="1"/>
</dbReference>
<dbReference type="PANTHER" id="PTHR45655">
    <property type="entry name" value="GUANYLATE CYCLASE SOLUBLE SUBUNIT BETA-2"/>
    <property type="match status" value="1"/>
</dbReference>
<keyword evidence="11" id="KW-1185">Reference proteome</keyword>
<evidence type="ECO:0000256" key="7">
    <source>
        <dbReference type="ARBA" id="ARBA00023293"/>
    </source>
</evidence>
<dbReference type="InterPro" id="IPR038158">
    <property type="entry name" value="H-NOX_domain_sf"/>
</dbReference>
<dbReference type="InterPro" id="IPR029787">
    <property type="entry name" value="Nucleotide_cyclase"/>
</dbReference>
<dbReference type="GO" id="GO:0005525">
    <property type="term" value="F:GTP binding"/>
    <property type="evidence" value="ECO:0007669"/>
    <property type="project" value="UniProtKB-KW"/>
</dbReference>
<dbReference type="GO" id="GO:0004383">
    <property type="term" value="F:guanylate cyclase activity"/>
    <property type="evidence" value="ECO:0007669"/>
    <property type="project" value="UniProtKB-EC"/>
</dbReference>
<dbReference type="PROSITE" id="PS50125">
    <property type="entry name" value="GUANYLATE_CYCLASE_2"/>
    <property type="match status" value="1"/>
</dbReference>
<keyword evidence="4" id="KW-0547">Nucleotide-binding</keyword>
<evidence type="ECO:0000313" key="10">
    <source>
        <dbReference type="EMBL" id="KAL1380136.1"/>
    </source>
</evidence>
<dbReference type="InterPro" id="IPR011645">
    <property type="entry name" value="HNOB_dom_associated"/>
</dbReference>
<keyword evidence="5" id="KW-0342">GTP-binding</keyword>
<evidence type="ECO:0000256" key="5">
    <source>
        <dbReference type="ARBA" id="ARBA00023134"/>
    </source>
</evidence>
<dbReference type="PANTHER" id="PTHR45655:SF5">
    <property type="entry name" value="SOLUBLE GUANYLATE CYCLASE 89DA-RELATED"/>
    <property type="match status" value="1"/>
</dbReference>
<dbReference type="EMBL" id="JBEHCU010009298">
    <property type="protein sequence ID" value="KAL1380136.1"/>
    <property type="molecule type" value="Genomic_DNA"/>
</dbReference>
<dbReference type="InterPro" id="IPR001054">
    <property type="entry name" value="A/G_cyclase"/>
</dbReference>
<feature type="domain" description="Guanylate cyclase" evidence="9">
    <location>
        <begin position="439"/>
        <end position="564"/>
    </location>
</feature>
<dbReference type="Proteomes" id="UP001562425">
    <property type="component" value="Unassembled WGS sequence"/>
</dbReference>
<dbReference type="GO" id="GO:0005737">
    <property type="term" value="C:cytoplasm"/>
    <property type="evidence" value="ECO:0007669"/>
    <property type="project" value="UniProtKB-SubCell"/>
</dbReference>
<dbReference type="Pfam" id="PF00211">
    <property type="entry name" value="Guanylate_cyc"/>
    <property type="match status" value="1"/>
</dbReference>
<dbReference type="Gene3D" id="3.90.1520.10">
    <property type="entry name" value="H-NOX domain"/>
    <property type="match status" value="1"/>
</dbReference>
<keyword evidence="7" id="KW-0141">cGMP biosynthesis</keyword>
<evidence type="ECO:0000256" key="8">
    <source>
        <dbReference type="RuleBase" id="RU000405"/>
    </source>
</evidence>
<dbReference type="Gene3D" id="6.10.250.780">
    <property type="match status" value="1"/>
</dbReference>
<comment type="caution">
    <text evidence="10">The sequence shown here is derived from an EMBL/GenBank/DDBJ whole genome shotgun (WGS) entry which is preliminary data.</text>
</comment>
<evidence type="ECO:0000256" key="1">
    <source>
        <dbReference type="ARBA" id="ARBA00004496"/>
    </source>
</evidence>
<dbReference type="InterPro" id="IPR018297">
    <property type="entry name" value="A/G_cyclase_CS"/>
</dbReference>
<dbReference type="EC" id="4.6.1.2" evidence="2"/>
<protein>
    <recommendedName>
        <fullName evidence="2">guanylate cyclase</fullName>
        <ecNumber evidence="2">4.6.1.2</ecNumber>
    </recommendedName>
</protein>
<reference evidence="10 11" key="1">
    <citation type="submission" date="2024-05" db="EMBL/GenBank/DDBJ databases">
        <title>Culex pipiens pipiens assembly and annotation.</title>
        <authorList>
            <person name="Alout H."/>
            <person name="Durand T."/>
        </authorList>
    </citation>
    <scope>NUCLEOTIDE SEQUENCE [LARGE SCALE GENOMIC DNA]</scope>
    <source>
        <strain evidence="10">HA-2024</strain>
        <tissue evidence="10">Whole body</tissue>
    </source>
</reference>
<keyword evidence="6 8" id="KW-0456">Lyase</keyword>
<dbReference type="InterPro" id="IPR024096">
    <property type="entry name" value="NO_sig/Golgi_transp_ligand-bd"/>
</dbReference>
<evidence type="ECO:0000313" key="11">
    <source>
        <dbReference type="Proteomes" id="UP001562425"/>
    </source>
</evidence>
<dbReference type="Pfam" id="PF07701">
    <property type="entry name" value="HNOBA"/>
    <property type="match status" value="1"/>
</dbReference>
<dbReference type="InterPro" id="IPR011644">
    <property type="entry name" value="Heme_NO-bd"/>
</dbReference>
<keyword evidence="3" id="KW-0963">Cytoplasm</keyword>
<evidence type="ECO:0000256" key="4">
    <source>
        <dbReference type="ARBA" id="ARBA00022741"/>
    </source>
</evidence>
<dbReference type="InterPro" id="IPR042463">
    <property type="entry name" value="HNOB_dom_associated_sf"/>
</dbReference>
<dbReference type="SUPFAM" id="SSF111126">
    <property type="entry name" value="Ligand-binding domain in the NO signalling and Golgi transport"/>
    <property type="match status" value="1"/>
</dbReference>
<evidence type="ECO:0000256" key="2">
    <source>
        <dbReference type="ARBA" id="ARBA00012202"/>
    </source>
</evidence>
<dbReference type="Gene3D" id="3.30.450.260">
    <property type="entry name" value="Haem NO binding associated domain"/>
    <property type="match status" value="1"/>
</dbReference>
<comment type="subcellular location">
    <subcellularLocation>
        <location evidence="1">Cytoplasm</location>
    </subcellularLocation>
</comment>
<dbReference type="SUPFAM" id="SSF55073">
    <property type="entry name" value="Nucleotide cyclase"/>
    <property type="match status" value="1"/>
</dbReference>
<gene>
    <name evidence="10" type="ORF">pipiens_014431</name>
</gene>
<organism evidence="10 11">
    <name type="scientific">Culex pipiens pipiens</name>
    <name type="common">Northern house mosquito</name>
    <dbReference type="NCBI Taxonomy" id="38569"/>
    <lineage>
        <taxon>Eukaryota</taxon>
        <taxon>Metazoa</taxon>
        <taxon>Ecdysozoa</taxon>
        <taxon>Arthropoda</taxon>
        <taxon>Hexapoda</taxon>
        <taxon>Insecta</taxon>
        <taxon>Pterygota</taxon>
        <taxon>Neoptera</taxon>
        <taxon>Endopterygota</taxon>
        <taxon>Diptera</taxon>
        <taxon>Nematocera</taxon>
        <taxon>Culicoidea</taxon>
        <taxon>Culicidae</taxon>
        <taxon>Culicinae</taxon>
        <taxon>Culicini</taxon>
        <taxon>Culex</taxon>
        <taxon>Culex</taxon>
    </lineage>
</organism>
<name>A0ABD1CUN0_CULPP</name>
<dbReference type="PROSITE" id="PS00452">
    <property type="entry name" value="GUANYLATE_CYCLASE_1"/>
    <property type="match status" value="1"/>
</dbReference>
<evidence type="ECO:0000256" key="3">
    <source>
        <dbReference type="ARBA" id="ARBA00022490"/>
    </source>
</evidence>
<evidence type="ECO:0000256" key="6">
    <source>
        <dbReference type="ARBA" id="ARBA00023239"/>
    </source>
</evidence>
<comment type="similarity">
    <text evidence="8">Belongs to the adenylyl cyclase class-4/guanylyl cyclase family.</text>
</comment>
<evidence type="ECO:0000259" key="9">
    <source>
        <dbReference type="PROSITE" id="PS50125"/>
    </source>
</evidence>
<dbReference type="AlphaFoldDB" id="A0ABD1CUN0"/>
<dbReference type="Gene3D" id="3.30.70.1230">
    <property type="entry name" value="Nucleotide cyclase"/>
    <property type="match status" value="1"/>
</dbReference>
<dbReference type="CDD" id="cd07302">
    <property type="entry name" value="CHD"/>
    <property type="match status" value="1"/>
</dbReference>
<sequence length="667" mass="74379">MYGLIMQGVKDAVLQYPDSLIPDLAAALSAITGRSIDDFMVFFGRCFVRFFSNFGYDELIKSTGRYFCDFLHSVDNIHLQMRFTYRKMKSPSMQLIEVDEKGAVLVYRSTRSGFSKYLRGQLMEIAKQLYNMDITIKVLESQNDVPGGTTGPISIQGGLKTVIVKYRLDFDNREYMEKRVHIKAHPSQLTLPSVSSSLLLELFPFALILNEKMCITAAGEKLIESWMLNNVTKSPNELMGAKVTDHFKLRRPTGITFTWDNMKRLQTVNFEIQLLKGQTVLEAEEASALMDNKSAVPEPDDPSKLMSVARRGSHGLKNILLKGEMRYIKDINSLVFLCSPLINNLEELREVGLYLNDLNTHGLSREMVFSGFSHNSRLDLMCEREEKRAEELETSLALADSWKRQGDELLYSMIPRSIAERLREGQNPLETCQTFEDVTVLFAEIQESLMSDDSIKYAMTTVTTLNAAFSAFDSLVQTPMAYKVETVGKVYMAVSGAPDPNPCHVQHTADLALGMLQSIHDLKLPGVGVKIGVHTGPIVAGIVGLKVPRYCLFGDTVNTSSRMESSSDINKIQVSGYTANKLKKYGYKLTFRGKVAVKGKGDMETFWLEGGPSGTTTTTIVLGGFQYAVGADKLVSEVRGRTSLFADPHVDGKAQEVFGSAFVQVRR</sequence>
<dbReference type="Pfam" id="PF07700">
    <property type="entry name" value="HNOB"/>
    <property type="match status" value="1"/>
</dbReference>
<proteinExistence type="inferred from homology"/>
<accession>A0ABD1CUN0</accession>